<dbReference type="InterPro" id="IPR024185">
    <property type="entry name" value="FTHF_cligase-like_sf"/>
</dbReference>
<comment type="catalytic activity">
    <reaction evidence="4">
        <text>(6S)-5-formyl-5,6,7,8-tetrahydrofolate + ATP = (6R)-5,10-methenyltetrahydrofolate + ADP + phosphate</text>
        <dbReference type="Rhea" id="RHEA:10488"/>
        <dbReference type="ChEBI" id="CHEBI:30616"/>
        <dbReference type="ChEBI" id="CHEBI:43474"/>
        <dbReference type="ChEBI" id="CHEBI:57455"/>
        <dbReference type="ChEBI" id="CHEBI:57457"/>
        <dbReference type="ChEBI" id="CHEBI:456216"/>
        <dbReference type="EC" id="6.3.3.2"/>
    </reaction>
</comment>
<dbReference type="EC" id="6.3.3.2" evidence="4"/>
<keyword evidence="2 4" id="KW-0547">Nucleotide-binding</keyword>
<evidence type="ECO:0000256" key="2">
    <source>
        <dbReference type="ARBA" id="ARBA00022741"/>
    </source>
</evidence>
<evidence type="ECO:0000256" key="3">
    <source>
        <dbReference type="ARBA" id="ARBA00022840"/>
    </source>
</evidence>
<dbReference type="Pfam" id="PF01812">
    <property type="entry name" value="5-FTHF_cyc-lig"/>
    <property type="match status" value="1"/>
</dbReference>
<keyword evidence="4" id="KW-0460">Magnesium</keyword>
<sequence length="224" mass="23853">MVAPHASALSDPPELAQAKAVLRHRLRAVRAHPPAAHATGELCRRMAGWVRSHLRPGALVAATWPLPGEIDLRGLCADLHADGYGVLLPETLPRGHALRFRRWHPGTPMHPGRFGTHYPDGPVARPDFVFVPLLGFDRRGFRLGYGGGYYDRTLAELGVGTWDGSGAEPAGPREAVSRGTVSGGAVPAAGYGLAAQEVPAVPVGPHDIPLPVIVTEHETIRCGR</sequence>
<gene>
    <name evidence="5" type="ORF">AAC691_11695</name>
</gene>
<protein>
    <recommendedName>
        <fullName evidence="4">5-formyltetrahydrofolate cyclo-ligase</fullName>
        <ecNumber evidence="4">6.3.3.2</ecNumber>
    </recommendedName>
</protein>
<dbReference type="GO" id="GO:0030272">
    <property type="term" value="F:5-formyltetrahydrofolate cyclo-ligase activity"/>
    <property type="evidence" value="ECO:0007669"/>
    <property type="project" value="UniProtKB-EC"/>
</dbReference>
<keyword evidence="5" id="KW-0436">Ligase</keyword>
<comment type="cofactor">
    <cofactor evidence="4">
        <name>Mg(2+)</name>
        <dbReference type="ChEBI" id="CHEBI:18420"/>
    </cofactor>
</comment>
<evidence type="ECO:0000313" key="5">
    <source>
        <dbReference type="EMBL" id="XAE40998.1"/>
    </source>
</evidence>
<comment type="similarity">
    <text evidence="1 4">Belongs to the 5-formyltetrahydrofolate cyclo-ligase family.</text>
</comment>
<organism evidence="5 6">
    <name type="scientific">Nguyenibacter vanlangensis</name>
    <dbReference type="NCBI Taxonomy" id="1216886"/>
    <lineage>
        <taxon>Bacteria</taxon>
        <taxon>Pseudomonadati</taxon>
        <taxon>Pseudomonadota</taxon>
        <taxon>Alphaproteobacteria</taxon>
        <taxon>Acetobacterales</taxon>
        <taxon>Acetobacteraceae</taxon>
        <taxon>Nguyenibacter</taxon>
    </lineage>
</organism>
<dbReference type="PANTHER" id="PTHR23407">
    <property type="entry name" value="ATPASE INHIBITOR/5-FORMYLTETRAHYDROFOLATE CYCLO-LIGASE"/>
    <property type="match status" value="1"/>
</dbReference>
<keyword evidence="4" id="KW-0479">Metal-binding</keyword>
<reference evidence="5 6" key="1">
    <citation type="submission" date="2024-04" db="EMBL/GenBank/DDBJ databases">
        <title>Complete genome sequence of Nguyenibacter vanlangesis HBCM-1154, a strain capable of nitrogen fixation, IAA production, and phosphorus solubilization isolated from sugarcane soil.</title>
        <authorList>
            <person name="MY HANH P."/>
        </authorList>
    </citation>
    <scope>NUCLEOTIDE SEQUENCE [LARGE SCALE GENOMIC DNA]</scope>
    <source>
        <strain evidence="5 6">HBCM 1154</strain>
    </source>
</reference>
<dbReference type="Proteomes" id="UP001449795">
    <property type="component" value="Chromosome"/>
</dbReference>
<keyword evidence="3 4" id="KW-0067">ATP-binding</keyword>
<dbReference type="NCBIfam" id="TIGR02727">
    <property type="entry name" value="MTHFS_bact"/>
    <property type="match status" value="1"/>
</dbReference>
<dbReference type="Gene3D" id="3.40.50.10420">
    <property type="entry name" value="NagB/RpiA/CoA transferase-like"/>
    <property type="match status" value="1"/>
</dbReference>
<dbReference type="InterPro" id="IPR037171">
    <property type="entry name" value="NagB/RpiA_transferase-like"/>
</dbReference>
<dbReference type="EMBL" id="CP152276">
    <property type="protein sequence ID" value="XAE40998.1"/>
    <property type="molecule type" value="Genomic_DNA"/>
</dbReference>
<dbReference type="InterPro" id="IPR002698">
    <property type="entry name" value="FTHF_cligase"/>
</dbReference>
<evidence type="ECO:0000313" key="6">
    <source>
        <dbReference type="Proteomes" id="UP001449795"/>
    </source>
</evidence>
<accession>A0ABZ3CZS4</accession>
<evidence type="ECO:0000256" key="1">
    <source>
        <dbReference type="ARBA" id="ARBA00010638"/>
    </source>
</evidence>
<dbReference type="SUPFAM" id="SSF100950">
    <property type="entry name" value="NagB/RpiA/CoA transferase-like"/>
    <property type="match status" value="1"/>
</dbReference>
<keyword evidence="6" id="KW-1185">Reference proteome</keyword>
<dbReference type="PANTHER" id="PTHR23407:SF1">
    <property type="entry name" value="5-FORMYLTETRAHYDROFOLATE CYCLO-LIGASE"/>
    <property type="match status" value="1"/>
</dbReference>
<name>A0ABZ3CZS4_9PROT</name>
<evidence type="ECO:0000256" key="4">
    <source>
        <dbReference type="RuleBase" id="RU361279"/>
    </source>
</evidence>
<dbReference type="RefSeq" id="WP_342627011.1">
    <property type="nucleotide sequence ID" value="NZ_CP152276.1"/>
</dbReference>
<proteinExistence type="inferred from homology"/>